<dbReference type="EMBL" id="JAPFFL010000001">
    <property type="protein sequence ID" value="KAJ6751712.1"/>
    <property type="molecule type" value="Genomic_DNA"/>
</dbReference>
<dbReference type="GO" id="GO:0000166">
    <property type="term" value="F:nucleotide binding"/>
    <property type="evidence" value="ECO:0007669"/>
    <property type="project" value="UniProtKB-KW"/>
</dbReference>
<dbReference type="GO" id="GO:0005085">
    <property type="term" value="F:guanyl-nucleotide exchange factor activity"/>
    <property type="evidence" value="ECO:0007669"/>
    <property type="project" value="UniProtKB-KW"/>
</dbReference>
<keyword evidence="8" id="KW-0378">Hydrolase</keyword>
<evidence type="ECO:0000256" key="6">
    <source>
        <dbReference type="ARBA" id="ARBA00022695"/>
    </source>
</evidence>
<keyword evidence="4" id="KW-0344">Guanine-nucleotide releasing factor</keyword>
<dbReference type="GO" id="GO:0080048">
    <property type="term" value="F:GDP-D-glucose phosphorylase activity"/>
    <property type="evidence" value="ECO:0007669"/>
    <property type="project" value="InterPro"/>
</dbReference>
<evidence type="ECO:0000313" key="11">
    <source>
        <dbReference type="EMBL" id="KAJ6751712.1"/>
    </source>
</evidence>
<dbReference type="GO" id="GO:0016787">
    <property type="term" value="F:hydrolase activity"/>
    <property type="evidence" value="ECO:0007669"/>
    <property type="project" value="UniProtKB-KW"/>
</dbReference>
<evidence type="ECO:0000256" key="1">
    <source>
        <dbReference type="ARBA" id="ARBA00004496"/>
    </source>
</evidence>
<comment type="similarity">
    <text evidence="2">Belongs to the GDPGP1 family.</text>
</comment>
<dbReference type="OrthoDB" id="1673519at2759"/>
<keyword evidence="6" id="KW-0548">Nucleotidyltransferase</keyword>
<keyword evidence="12" id="KW-1185">Reference proteome</keyword>
<evidence type="ECO:0008006" key="13">
    <source>
        <dbReference type="Google" id="ProtNLM"/>
    </source>
</evidence>
<dbReference type="PANTHER" id="PTHR20884">
    <property type="entry name" value="GDP-D-GLUCOSE PHOSPHORYLASE 1"/>
    <property type="match status" value="1"/>
</dbReference>
<dbReference type="InterPro" id="IPR058865">
    <property type="entry name" value="GDPGP1_C"/>
</dbReference>
<dbReference type="PANTHER" id="PTHR20884:SF21">
    <property type="entry name" value="GDP-L-GALACTOSE PHOSPHORYLASE 1"/>
    <property type="match status" value="1"/>
</dbReference>
<feature type="domain" description="GDPGP1-like N-terminal" evidence="10">
    <location>
        <begin position="78"/>
        <end position="108"/>
    </location>
</feature>
<gene>
    <name evidence="11" type="ORF">OIU85_002166</name>
</gene>
<evidence type="ECO:0000256" key="7">
    <source>
        <dbReference type="ARBA" id="ARBA00022741"/>
    </source>
</evidence>
<organism evidence="11 12">
    <name type="scientific">Salix viminalis</name>
    <name type="common">Common osier</name>
    <name type="synonym">Basket willow</name>
    <dbReference type="NCBI Taxonomy" id="40686"/>
    <lineage>
        <taxon>Eukaryota</taxon>
        <taxon>Viridiplantae</taxon>
        <taxon>Streptophyta</taxon>
        <taxon>Embryophyta</taxon>
        <taxon>Tracheophyta</taxon>
        <taxon>Spermatophyta</taxon>
        <taxon>Magnoliopsida</taxon>
        <taxon>eudicotyledons</taxon>
        <taxon>Gunneridae</taxon>
        <taxon>Pentapetalae</taxon>
        <taxon>rosids</taxon>
        <taxon>fabids</taxon>
        <taxon>Malpighiales</taxon>
        <taxon>Salicaceae</taxon>
        <taxon>Saliceae</taxon>
        <taxon>Salix</taxon>
    </lineage>
</organism>
<name>A0A9Q0VNB0_SALVM</name>
<dbReference type="InterPro" id="IPR058866">
    <property type="entry name" value="GDPGP1_N"/>
</dbReference>
<dbReference type="Proteomes" id="UP001151529">
    <property type="component" value="Chromosome 16"/>
</dbReference>
<comment type="caution">
    <text evidence="11">The sequence shown here is derived from an EMBL/GenBank/DDBJ whole genome shotgun (WGS) entry which is preliminary data.</text>
</comment>
<proteinExistence type="inferred from homology"/>
<protein>
    <recommendedName>
        <fullName evidence="13">GDP-L-galactose phosphorylase 1</fullName>
    </recommendedName>
</protein>
<dbReference type="Pfam" id="PF26216">
    <property type="entry name" value="GDPGP1_C"/>
    <property type="match status" value="1"/>
</dbReference>
<sequence length="301" mass="33223">MMLKIKRVPTVVSNYQKEDGEEGSRRGGGCGRNCLQNCCLQDARLPLYAFKKVNSIVSEKEGVAVSEDDKGETTVAFLDSLLLGEWEERMQRGLFRYDVTACETKVIPVGQEEVLFQFGASEEGEAQFFPDAPVDPENSPTMVAINVSPIEYGHVLLIPRVLDCLPQRIDCDSLMLAIYMAAEAGNPYFRLGYNSLGAFATINHLHFQAYYLAVPFPIEKAPAKEIGTMNGGMKISELVNYPVRGLVFEGGNTLLDLSRGVSDACICLQENNIPYNVLIADCGNRIFLLPQCYAEKQALGK</sequence>
<evidence type="ECO:0000259" key="9">
    <source>
        <dbReference type="Pfam" id="PF26216"/>
    </source>
</evidence>
<dbReference type="GO" id="GO:0005737">
    <property type="term" value="C:cytoplasm"/>
    <property type="evidence" value="ECO:0007669"/>
    <property type="project" value="UniProtKB-SubCell"/>
</dbReference>
<accession>A0A9Q0VNB0</accession>
<evidence type="ECO:0000256" key="2">
    <source>
        <dbReference type="ARBA" id="ARBA00006451"/>
    </source>
</evidence>
<evidence type="ECO:0000256" key="5">
    <source>
        <dbReference type="ARBA" id="ARBA00022679"/>
    </source>
</evidence>
<evidence type="ECO:0000256" key="8">
    <source>
        <dbReference type="ARBA" id="ARBA00022801"/>
    </source>
</evidence>
<feature type="domain" description="GDPGP1-like C-terminal" evidence="9">
    <location>
        <begin position="217"/>
        <end position="300"/>
    </location>
</feature>
<dbReference type="Pfam" id="PF26217">
    <property type="entry name" value="GDPGP1_N"/>
    <property type="match status" value="2"/>
</dbReference>
<evidence type="ECO:0000259" key="10">
    <source>
        <dbReference type="Pfam" id="PF26217"/>
    </source>
</evidence>
<dbReference type="InterPro" id="IPR026506">
    <property type="entry name" value="GDPGP"/>
</dbReference>
<dbReference type="GO" id="GO:0006006">
    <property type="term" value="P:glucose metabolic process"/>
    <property type="evidence" value="ECO:0007669"/>
    <property type="project" value="TreeGrafter"/>
</dbReference>
<evidence type="ECO:0000313" key="12">
    <source>
        <dbReference type="Proteomes" id="UP001151529"/>
    </source>
</evidence>
<feature type="domain" description="GDPGP1-like N-terminal" evidence="10">
    <location>
        <begin position="109"/>
        <end position="210"/>
    </location>
</feature>
<evidence type="ECO:0000256" key="4">
    <source>
        <dbReference type="ARBA" id="ARBA00022658"/>
    </source>
</evidence>
<keyword evidence="7" id="KW-0547">Nucleotide-binding</keyword>
<keyword evidence="5" id="KW-0808">Transferase</keyword>
<reference evidence="11" key="2">
    <citation type="journal article" date="2023" name="Int. J. Mol. Sci.">
        <title>De Novo Assembly and Annotation of 11 Diverse Shrub Willow (Salix) Genomes Reveals Novel Gene Organization in Sex-Linked Regions.</title>
        <authorList>
            <person name="Hyden B."/>
            <person name="Feng K."/>
            <person name="Yates T.B."/>
            <person name="Jawdy S."/>
            <person name="Cereghino C."/>
            <person name="Smart L.B."/>
            <person name="Muchero W."/>
        </authorList>
    </citation>
    <scope>NUCLEOTIDE SEQUENCE [LARGE SCALE GENOMIC DNA]</scope>
    <source>
        <tissue evidence="11">Shoot tip</tissue>
    </source>
</reference>
<dbReference type="AlphaFoldDB" id="A0A9Q0VNB0"/>
<keyword evidence="3" id="KW-0963">Cytoplasm</keyword>
<evidence type="ECO:0000256" key="3">
    <source>
        <dbReference type="ARBA" id="ARBA00022490"/>
    </source>
</evidence>
<reference evidence="11" key="1">
    <citation type="submission" date="2022-11" db="EMBL/GenBank/DDBJ databases">
        <authorList>
            <person name="Hyden B.L."/>
            <person name="Feng K."/>
            <person name="Yates T."/>
            <person name="Jawdy S."/>
            <person name="Smart L.B."/>
            <person name="Muchero W."/>
        </authorList>
    </citation>
    <scope>NUCLEOTIDE SEQUENCE</scope>
    <source>
        <tissue evidence="11">Shoot tip</tissue>
    </source>
</reference>
<comment type="subcellular location">
    <subcellularLocation>
        <location evidence="1">Cytoplasm</location>
    </subcellularLocation>
</comment>